<evidence type="ECO:0000313" key="2">
    <source>
        <dbReference type="EMBL" id="MDN6900551.1"/>
    </source>
</evidence>
<keyword evidence="1" id="KW-0812">Transmembrane</keyword>
<dbReference type="AlphaFoldDB" id="A0AAJ1RER1"/>
<reference evidence="3 4" key="1">
    <citation type="journal article" date="2019" name="Syst. Appl. Microbiol.">
        <title>Oenococcus sicerae sp. nov., isolated from French cider.</title>
        <authorList>
            <person name="Cousin F.J."/>
            <person name="Le Guellec R."/>
            <person name="Chagnot C."/>
            <person name="Goux D."/>
            <person name="Dalmasso M."/>
            <person name="Laplace J.M."/>
            <person name="Cretenet M."/>
        </authorList>
    </citation>
    <scope>NUCLEOTIDE SEQUENCE [LARGE SCALE GENOMIC DNA]</scope>
    <source>
        <strain evidence="3 4">UCMA 15228</strain>
    </source>
</reference>
<dbReference type="Proteomes" id="UP001167919">
    <property type="component" value="Unassembled WGS sequence"/>
</dbReference>
<evidence type="ECO:0000313" key="5">
    <source>
        <dbReference type="Proteomes" id="UP001167919"/>
    </source>
</evidence>
<protein>
    <submittedName>
        <fullName evidence="2">Uncharacterized protein</fullName>
    </submittedName>
</protein>
<accession>A0AAJ1RER1</accession>
<evidence type="ECO:0000256" key="1">
    <source>
        <dbReference type="SAM" id="Phobius"/>
    </source>
</evidence>
<keyword evidence="4" id="KW-1185">Reference proteome</keyword>
<evidence type="ECO:0000313" key="4">
    <source>
        <dbReference type="Proteomes" id="UP000286907"/>
    </source>
</evidence>
<keyword evidence="1" id="KW-1133">Transmembrane helix</keyword>
<dbReference type="EMBL" id="CP029684">
    <property type="protein sequence ID" value="QAS69432.1"/>
    <property type="molecule type" value="Genomic_DNA"/>
</dbReference>
<dbReference type="EMBL" id="SDWY01000003">
    <property type="protein sequence ID" value="MDN6900551.1"/>
    <property type="molecule type" value="Genomic_DNA"/>
</dbReference>
<keyword evidence="1" id="KW-0472">Membrane</keyword>
<sequence>MKKNYVAIDILVLLLLISTFLTHSGHGNAATLSTHQENYWQLVLTSTYFLPFLLLVILLLLALFLQVKQAG</sequence>
<feature type="transmembrane region" description="Helical" evidence="1">
    <location>
        <begin position="39"/>
        <end position="65"/>
    </location>
</feature>
<reference evidence="3" key="3">
    <citation type="submission" date="2020-01" db="EMBL/GenBank/DDBJ databases">
        <authorList>
            <person name="Cousin F.J."/>
            <person name="Le Guellec R."/>
            <person name="Cretenet M."/>
        </authorList>
    </citation>
    <scope>NUCLEOTIDE SEQUENCE</scope>
    <source>
        <strain evidence="3">UCMA 15228</strain>
    </source>
</reference>
<proteinExistence type="predicted"/>
<gene>
    <name evidence="3" type="ORF">DLJ48_02290</name>
    <name evidence="2" type="ORF">EVC35_05985</name>
</gene>
<dbReference type="RefSeq" id="WP_128685535.1">
    <property type="nucleotide sequence ID" value="NZ_CP029684.2"/>
</dbReference>
<evidence type="ECO:0000313" key="3">
    <source>
        <dbReference type="EMBL" id="QAS69432.1"/>
    </source>
</evidence>
<dbReference type="Proteomes" id="UP000286907">
    <property type="component" value="Chromosome"/>
</dbReference>
<organism evidence="2 5">
    <name type="scientific">Oenococcus sicerae</name>
    <dbReference type="NCBI Taxonomy" id="2203724"/>
    <lineage>
        <taxon>Bacteria</taxon>
        <taxon>Bacillati</taxon>
        <taxon>Bacillota</taxon>
        <taxon>Bacilli</taxon>
        <taxon>Lactobacillales</taxon>
        <taxon>Lactobacillaceae</taxon>
        <taxon>Oenococcus</taxon>
    </lineage>
</organism>
<reference evidence="2" key="2">
    <citation type="submission" date="2019-01" db="EMBL/GenBank/DDBJ databases">
        <title>Oenococcus sicerae UCMA17102.</title>
        <authorList>
            <person name="Cousin F.J."/>
            <person name="Le Guellec R."/>
            <person name="Cretenet M."/>
        </authorList>
    </citation>
    <scope>NUCLEOTIDE SEQUENCE</scope>
    <source>
        <strain evidence="2">UCMA17102</strain>
    </source>
</reference>
<name>A0AAJ1RER1_9LACO</name>